<sequence length="163" mass="18317">MIVADRGCGGIKPSLITAPSESLVDLRLYHHKGSWESEAVVNLTLPPRSWKELKFQYTFIGRQIMDTCREFTLFERVDGTLVDGTLMYDCHIRIKFGNDSMNIKLTVQSDSGRGASYLFRIPAGFRISEFATLGTPWVSAITVFALVLPLLYYDLTPSCQNLS</sequence>
<keyword evidence="1" id="KW-0472">Membrane</keyword>
<organism evidence="2 3">
    <name type="scientific">Chionoecetes opilio</name>
    <name type="common">Atlantic snow crab</name>
    <name type="synonym">Cancer opilio</name>
    <dbReference type="NCBI Taxonomy" id="41210"/>
    <lineage>
        <taxon>Eukaryota</taxon>
        <taxon>Metazoa</taxon>
        <taxon>Ecdysozoa</taxon>
        <taxon>Arthropoda</taxon>
        <taxon>Crustacea</taxon>
        <taxon>Multicrustacea</taxon>
        <taxon>Malacostraca</taxon>
        <taxon>Eumalacostraca</taxon>
        <taxon>Eucarida</taxon>
        <taxon>Decapoda</taxon>
        <taxon>Pleocyemata</taxon>
        <taxon>Brachyura</taxon>
        <taxon>Eubrachyura</taxon>
        <taxon>Majoidea</taxon>
        <taxon>Majidae</taxon>
        <taxon>Chionoecetes</taxon>
    </lineage>
</organism>
<evidence type="ECO:0000313" key="3">
    <source>
        <dbReference type="Proteomes" id="UP000770661"/>
    </source>
</evidence>
<protein>
    <submittedName>
        <fullName evidence="2">Uncharacterized protein</fullName>
    </submittedName>
</protein>
<feature type="transmembrane region" description="Helical" evidence="1">
    <location>
        <begin position="130"/>
        <end position="153"/>
    </location>
</feature>
<dbReference type="EMBL" id="JACEEZ010016803">
    <property type="protein sequence ID" value="KAG0718001.1"/>
    <property type="molecule type" value="Genomic_DNA"/>
</dbReference>
<gene>
    <name evidence="2" type="ORF">GWK47_053326</name>
</gene>
<accession>A0A8J4Y759</accession>
<dbReference type="Proteomes" id="UP000770661">
    <property type="component" value="Unassembled WGS sequence"/>
</dbReference>
<keyword evidence="1" id="KW-0812">Transmembrane</keyword>
<evidence type="ECO:0000313" key="2">
    <source>
        <dbReference type="EMBL" id="KAG0718001.1"/>
    </source>
</evidence>
<comment type="caution">
    <text evidence="2">The sequence shown here is derived from an EMBL/GenBank/DDBJ whole genome shotgun (WGS) entry which is preliminary data.</text>
</comment>
<keyword evidence="1" id="KW-1133">Transmembrane helix</keyword>
<proteinExistence type="predicted"/>
<keyword evidence="3" id="KW-1185">Reference proteome</keyword>
<evidence type="ECO:0000256" key="1">
    <source>
        <dbReference type="SAM" id="Phobius"/>
    </source>
</evidence>
<dbReference type="OrthoDB" id="6396585at2759"/>
<dbReference type="AlphaFoldDB" id="A0A8J4Y759"/>
<name>A0A8J4Y759_CHIOP</name>
<reference evidence="2" key="1">
    <citation type="submission" date="2020-07" db="EMBL/GenBank/DDBJ databases">
        <title>The High-quality genome of the commercially important snow crab, Chionoecetes opilio.</title>
        <authorList>
            <person name="Jeong J.-H."/>
            <person name="Ryu S."/>
        </authorList>
    </citation>
    <scope>NUCLEOTIDE SEQUENCE</scope>
    <source>
        <strain evidence="2">MADBK_172401_WGS</strain>
        <tissue evidence="2">Digestive gland</tissue>
    </source>
</reference>